<evidence type="ECO:0000313" key="3">
    <source>
        <dbReference type="Proteomes" id="UP000306584"/>
    </source>
</evidence>
<comment type="caution">
    <text evidence="2">The sequence shown here is derived from an EMBL/GenBank/DDBJ whole genome shotgun (WGS) entry which is preliminary data.</text>
</comment>
<feature type="region of interest" description="Disordered" evidence="1">
    <location>
        <begin position="427"/>
        <end position="446"/>
    </location>
</feature>
<feature type="compositionally biased region" description="Polar residues" evidence="1">
    <location>
        <begin position="331"/>
        <end position="395"/>
    </location>
</feature>
<feature type="region of interest" description="Disordered" evidence="1">
    <location>
        <begin position="136"/>
        <end position="185"/>
    </location>
</feature>
<feature type="compositionally biased region" description="Polar residues" evidence="1">
    <location>
        <begin position="282"/>
        <end position="294"/>
    </location>
</feature>
<feature type="region of interest" description="Disordered" evidence="1">
    <location>
        <begin position="207"/>
        <end position="407"/>
    </location>
</feature>
<name>A0A4V4JTY3_AURPU</name>
<feature type="region of interest" description="Disordered" evidence="1">
    <location>
        <begin position="91"/>
        <end position="119"/>
    </location>
</feature>
<feature type="region of interest" description="Disordered" evidence="1">
    <location>
        <begin position="469"/>
        <end position="503"/>
    </location>
</feature>
<dbReference type="EMBL" id="QZBD01000324">
    <property type="protein sequence ID" value="THY19563.1"/>
    <property type="molecule type" value="Genomic_DNA"/>
</dbReference>
<feature type="compositionally biased region" description="Polar residues" evidence="1">
    <location>
        <begin position="220"/>
        <end position="231"/>
    </location>
</feature>
<reference evidence="2 3" key="1">
    <citation type="submission" date="2018-10" db="EMBL/GenBank/DDBJ databases">
        <title>Fifty Aureobasidium pullulans genomes reveal a recombining polyextremotolerant generalist.</title>
        <authorList>
            <person name="Gostincar C."/>
            <person name="Turk M."/>
            <person name="Zajc J."/>
            <person name="Gunde-Cimerman N."/>
        </authorList>
    </citation>
    <scope>NUCLEOTIDE SEQUENCE [LARGE SCALE GENOMIC DNA]</scope>
    <source>
        <strain evidence="2 3">EXF-6604</strain>
    </source>
</reference>
<feature type="compositionally biased region" description="Polar residues" evidence="1">
    <location>
        <begin position="310"/>
        <end position="322"/>
    </location>
</feature>
<dbReference type="AlphaFoldDB" id="A0A4V4JTY3"/>
<accession>A0A4V4JTY3</accession>
<proteinExistence type="predicted"/>
<protein>
    <submittedName>
        <fullName evidence="2">Uncharacterized protein</fullName>
    </submittedName>
</protein>
<dbReference type="Proteomes" id="UP000306584">
    <property type="component" value="Unassembled WGS sequence"/>
</dbReference>
<sequence length="806" mass="86922">MELLAHASAPSSRKDDERFKRQAKAYSSFQSASIVRLDLGQNYAGPSVPAVMELSTMSRANQDASVYLDATQDAWTALDSQFYSVSQDSAHQSHLASDDEGNLDETLLPFPVDPSMPPRRVRTVLPLDESALLAKDSPKAVELQPSSSIPGSEPDGHVSHVPTPSRSSHVDEHPTPSYLDGLSTFNPAETPVPRIALLRASNLSLPQDNFSSPSDDIPSQLPSTYSVSDINSDPVYSDQHHAPPSSEWGSLPRGSAPQPWNGIIEDESPLKGIRSLGKRRVQTSSPLKQTQSLESPRANMSAHIRPARSSAPSGQDEISSASLDRAVVPRTRQQTEPVRQTFSSSFELRFSSAPQAQGTPFISGNDPAPSSNATQAYSTDSASRPSFELRTSSAPQGEGSHLAGGSDTAAPQMLRRQFLQQLLPTSFESQFSSSPEARGTQSTYRSNTDVPAVLRQHSLGQLLPTSFESRFSSSPEAQGTPVPSSEDQVANRTQLSSSPSSKINLFQPGTKFFSRTKALSSSAGESVIPDVSKSMTNNKTHTKSHPWHPTSSVSRLSSAVVHRALSENAGDVSTPLRNVRADKRTLLSARIPETVIAAKKRKLASLATPKAKPNTQERDIIKTLSTQIHPPPPPTGSGSFTTHITPQLQKSSPDGASAALEKFSGSNEVIICNHINGKRVLLEHVLLSMNVNFLETHKTKRLLPKTILGSKKLYFSELMTQATQPPGGSALRVLKTSNVPSIKAWSRIIDHVGAAFVCRDLDHAIGFVSASCNPTTVVGTNTLPNIYPRTRKTASVRRFSKVKGTS</sequence>
<gene>
    <name evidence="2" type="ORF">D6D01_07037</name>
</gene>
<evidence type="ECO:0000256" key="1">
    <source>
        <dbReference type="SAM" id="MobiDB-lite"/>
    </source>
</evidence>
<organism evidence="2 3">
    <name type="scientific">Aureobasidium pullulans</name>
    <name type="common">Black yeast</name>
    <name type="synonym">Pullularia pullulans</name>
    <dbReference type="NCBI Taxonomy" id="5580"/>
    <lineage>
        <taxon>Eukaryota</taxon>
        <taxon>Fungi</taxon>
        <taxon>Dikarya</taxon>
        <taxon>Ascomycota</taxon>
        <taxon>Pezizomycotina</taxon>
        <taxon>Dothideomycetes</taxon>
        <taxon>Dothideomycetidae</taxon>
        <taxon>Dothideales</taxon>
        <taxon>Saccotheciaceae</taxon>
        <taxon>Aureobasidium</taxon>
    </lineage>
</organism>
<evidence type="ECO:0000313" key="2">
    <source>
        <dbReference type="EMBL" id="THY19563.1"/>
    </source>
</evidence>
<feature type="region of interest" description="Disordered" evidence="1">
    <location>
        <begin position="627"/>
        <end position="657"/>
    </location>
</feature>
<feature type="compositionally biased region" description="Polar residues" evidence="1">
    <location>
        <begin position="636"/>
        <end position="654"/>
    </location>
</feature>